<dbReference type="RefSeq" id="WP_253444662.1">
    <property type="nucleotide sequence ID" value="NZ_JALJYF010000001.1"/>
</dbReference>
<evidence type="ECO:0000256" key="2">
    <source>
        <dbReference type="ARBA" id="ARBA00016013"/>
    </source>
</evidence>
<comment type="caution">
    <text evidence="9">The sequence shown here is derived from an EMBL/GenBank/DDBJ whole genome shotgun (WGS) entry which is preliminary data.</text>
</comment>
<evidence type="ECO:0000313" key="10">
    <source>
        <dbReference type="Proteomes" id="UP001523550"/>
    </source>
</evidence>
<gene>
    <name evidence="9" type="ORF">J2T60_000381</name>
</gene>
<feature type="compositionally biased region" description="Gly residues" evidence="6">
    <location>
        <begin position="16"/>
        <end position="26"/>
    </location>
</feature>
<keyword evidence="10" id="KW-1185">Reference proteome</keyword>
<dbReference type="InterPro" id="IPR025963">
    <property type="entry name" value="FLgD_Tudor"/>
</dbReference>
<dbReference type="Proteomes" id="UP001523550">
    <property type="component" value="Unassembled WGS sequence"/>
</dbReference>
<evidence type="ECO:0000313" key="9">
    <source>
        <dbReference type="EMBL" id="MCP1726416.1"/>
    </source>
</evidence>
<dbReference type="Pfam" id="PF13861">
    <property type="entry name" value="FLgD_tudor"/>
    <property type="match status" value="1"/>
</dbReference>
<protein>
    <recommendedName>
        <fullName evidence="2 5">Basal-body rod modification protein FlgD</fullName>
    </recommendedName>
</protein>
<dbReference type="Pfam" id="PF03963">
    <property type="entry name" value="FlgD"/>
    <property type="match status" value="1"/>
</dbReference>
<dbReference type="Gene3D" id="2.30.30.910">
    <property type="match status" value="1"/>
</dbReference>
<evidence type="ECO:0000256" key="5">
    <source>
        <dbReference type="RuleBase" id="RU362076"/>
    </source>
</evidence>
<accession>A0ABT1G547</accession>
<evidence type="ECO:0000259" key="7">
    <source>
        <dbReference type="Pfam" id="PF13860"/>
    </source>
</evidence>
<dbReference type="Pfam" id="PF13860">
    <property type="entry name" value="FlgD_ig"/>
    <property type="match status" value="1"/>
</dbReference>
<evidence type="ECO:0000259" key="8">
    <source>
        <dbReference type="Pfam" id="PF13861"/>
    </source>
</evidence>
<evidence type="ECO:0000256" key="1">
    <source>
        <dbReference type="ARBA" id="ARBA00010577"/>
    </source>
</evidence>
<evidence type="ECO:0000256" key="6">
    <source>
        <dbReference type="SAM" id="MobiDB-lite"/>
    </source>
</evidence>
<reference evidence="9 10" key="1">
    <citation type="submission" date="2022-03" db="EMBL/GenBank/DDBJ databases">
        <title>Genomic Encyclopedia of Type Strains, Phase III (KMG-III): the genomes of soil and plant-associated and newly described type strains.</title>
        <authorList>
            <person name="Whitman W."/>
        </authorList>
    </citation>
    <scope>NUCLEOTIDE SEQUENCE [LARGE SCALE GENOMIC DNA]</scope>
    <source>
        <strain evidence="9 10">BSker1</strain>
    </source>
</reference>
<keyword evidence="9" id="KW-0969">Cilium</keyword>
<dbReference type="InterPro" id="IPR025965">
    <property type="entry name" value="FlgD/Vpr_Ig-like"/>
</dbReference>
<feature type="compositionally biased region" description="Polar residues" evidence="6">
    <location>
        <begin position="1"/>
        <end position="10"/>
    </location>
</feature>
<organism evidence="9 10">
    <name type="scientific">Natronospira proteinivora</name>
    <dbReference type="NCBI Taxonomy" id="1807133"/>
    <lineage>
        <taxon>Bacteria</taxon>
        <taxon>Pseudomonadati</taxon>
        <taxon>Pseudomonadota</taxon>
        <taxon>Gammaproteobacteria</taxon>
        <taxon>Natronospirales</taxon>
        <taxon>Natronospiraceae</taxon>
        <taxon>Natronospira</taxon>
    </lineage>
</organism>
<feature type="domain" description="FlgD Tudor-like" evidence="8">
    <location>
        <begin position="88"/>
        <end position="223"/>
    </location>
</feature>
<feature type="domain" description="FlgD/Vpr Ig-like" evidence="7">
    <location>
        <begin position="114"/>
        <end position="179"/>
    </location>
</feature>
<sequence>MISASGTNPFEQFGIRGSGEGNNGGKGNDELGQEQFLTLMIAQFQNQDPFEPMENGEFLGQLAQFSTVSGITELKDAFGDLSGAMQSSQALQASDLVGRNVLAESSEGLLPLEGGGVEGAVNLEDSANDVVVDVLDANGDRVRRMHLGQHSEGMARFHWDGMTDEGEAAEPGAYQFEAGVVRGESTEAGQILVNQHVESVTLDRSGKGVTLNTALGELKLQDVYEFL</sequence>
<keyword evidence="3 5" id="KW-1005">Bacterial flagellum biogenesis</keyword>
<comment type="similarity">
    <text evidence="1 5">Belongs to the FlgD family.</text>
</comment>
<comment type="function">
    <text evidence="4 5">Required for flagellar hook formation. May act as a scaffolding protein.</text>
</comment>
<evidence type="ECO:0000256" key="4">
    <source>
        <dbReference type="ARBA" id="ARBA00024746"/>
    </source>
</evidence>
<name>A0ABT1G547_9GAMM</name>
<proteinExistence type="inferred from homology"/>
<dbReference type="Gene3D" id="2.60.40.4070">
    <property type="match status" value="1"/>
</dbReference>
<evidence type="ECO:0000256" key="3">
    <source>
        <dbReference type="ARBA" id="ARBA00022795"/>
    </source>
</evidence>
<dbReference type="InterPro" id="IPR005648">
    <property type="entry name" value="FlgD"/>
</dbReference>
<keyword evidence="9" id="KW-0282">Flagellum</keyword>
<dbReference type="EMBL" id="JALJYF010000001">
    <property type="protein sequence ID" value="MCP1726416.1"/>
    <property type="molecule type" value="Genomic_DNA"/>
</dbReference>
<feature type="region of interest" description="Disordered" evidence="6">
    <location>
        <begin position="1"/>
        <end position="30"/>
    </location>
</feature>
<keyword evidence="9" id="KW-0966">Cell projection</keyword>